<sequence length="382" mass="43451">MHMDDSNIDDNAIVDMEPEGEGLSGFEKKYKAQMRQIVTQKLDIPISTLPAMLADNIKINPEFQRRDRWDEERQSRLIESLLMNVPIPPVFLGEDDYGFYVVLDGRQRLTAIQSFLNNTLALKGLVVWDDLNGLRFNELVKRGLDKHLTRRFLSAIALLKESSPAIKYDVFDRLNTGGVKANEMEVRNAVFRGPFTDALHKLSRHPEFCKAWEIPIDPIEAQSNPIYQKMIDLSIVLRFFALSDPEKMDTTFKDFLGEFMEERNKLYVATPELAARDAERFERAVLNSINVFGTNSFRNPSKMMKGPPSLPIAEAIMIGLSDYDPALITEEIAKEIKSDFSNLCNDPDFLKSISSGTNGKGAIKTRINKARAMFRSHINKKP</sequence>
<organism evidence="2">
    <name type="scientific">Pseudomonas syringae</name>
    <dbReference type="NCBI Taxonomy" id="317"/>
    <lineage>
        <taxon>Bacteria</taxon>
        <taxon>Pseudomonadati</taxon>
        <taxon>Pseudomonadota</taxon>
        <taxon>Gammaproteobacteria</taxon>
        <taxon>Pseudomonadales</taxon>
        <taxon>Pseudomonadaceae</taxon>
        <taxon>Pseudomonas</taxon>
    </lineage>
</organism>
<reference evidence="2" key="1">
    <citation type="journal article" date="2020" name="Phytopathology">
        <title>Zucchini vein clearing disease is caused by several lineages within Pseudomonas syringae species complex.</title>
        <authorList>
            <person name="Lacault C."/>
            <person name="Briand M."/>
            <person name="Jacques M.A."/>
            <person name="Darrasse A."/>
        </authorList>
    </citation>
    <scope>NUCLEOTIDE SEQUENCE</scope>
    <source>
        <strain evidence="2">P123</strain>
    </source>
</reference>
<dbReference type="PANTHER" id="PTHR39639">
    <property type="entry name" value="CHROMOSOME 16, WHOLE GENOME SHOTGUN SEQUENCE"/>
    <property type="match status" value="1"/>
</dbReference>
<proteinExistence type="predicted"/>
<dbReference type="Pfam" id="PF03235">
    <property type="entry name" value="GmrSD_N"/>
    <property type="match status" value="1"/>
</dbReference>
<name>A0A6B2B0W2_PSESX</name>
<dbReference type="PANTHER" id="PTHR39639:SF1">
    <property type="entry name" value="DUF262 DOMAIN-CONTAINING PROTEIN"/>
    <property type="match status" value="1"/>
</dbReference>
<feature type="domain" description="GmrSD restriction endonucleases N-terminal" evidence="1">
    <location>
        <begin position="56"/>
        <end position="191"/>
    </location>
</feature>
<evidence type="ECO:0000313" key="2">
    <source>
        <dbReference type="EMBL" id="NAO79037.1"/>
    </source>
</evidence>
<comment type="caution">
    <text evidence="2">The sequence shown here is derived from an EMBL/GenBank/DDBJ whole genome shotgun (WGS) entry which is preliminary data.</text>
</comment>
<gene>
    <name evidence="2" type="ORF">PspP123CL_24490</name>
</gene>
<dbReference type="EMBL" id="VLIF01000027">
    <property type="protein sequence ID" value="NAO79037.1"/>
    <property type="molecule type" value="Genomic_DNA"/>
</dbReference>
<dbReference type="InterPro" id="IPR004919">
    <property type="entry name" value="GmrSD_N"/>
</dbReference>
<evidence type="ECO:0000259" key="1">
    <source>
        <dbReference type="Pfam" id="PF03235"/>
    </source>
</evidence>
<accession>A0A6B2B0W2</accession>
<dbReference type="AlphaFoldDB" id="A0A6B2B0W2"/>
<protein>
    <submittedName>
        <fullName evidence="2">DUF262 domain-containing protein</fullName>
    </submittedName>
</protein>